<evidence type="ECO:0000313" key="2">
    <source>
        <dbReference type="Proteomes" id="UP000735302"/>
    </source>
</evidence>
<keyword evidence="2" id="KW-1185">Reference proteome</keyword>
<name>A0AAV4CTD5_9GAST</name>
<reference evidence="1 2" key="1">
    <citation type="journal article" date="2021" name="Elife">
        <title>Chloroplast acquisition without the gene transfer in kleptoplastic sea slugs, Plakobranchus ocellatus.</title>
        <authorList>
            <person name="Maeda T."/>
            <person name="Takahashi S."/>
            <person name="Yoshida T."/>
            <person name="Shimamura S."/>
            <person name="Takaki Y."/>
            <person name="Nagai Y."/>
            <person name="Toyoda A."/>
            <person name="Suzuki Y."/>
            <person name="Arimoto A."/>
            <person name="Ishii H."/>
            <person name="Satoh N."/>
            <person name="Nishiyama T."/>
            <person name="Hasebe M."/>
            <person name="Maruyama T."/>
            <person name="Minagawa J."/>
            <person name="Obokata J."/>
            <person name="Shigenobu S."/>
        </authorList>
    </citation>
    <scope>NUCLEOTIDE SEQUENCE [LARGE SCALE GENOMIC DNA]</scope>
</reference>
<accession>A0AAV4CTD5</accession>
<sequence length="92" mass="10606">MIIRRAPHNKMITGFQARTRTRDRKVPADLRVGSLAISHHRPRDGQDVRTDYSAIVISTPESRRDRLNNLPDTRNSHDRTLPYFSVQVSISI</sequence>
<dbReference type="AlphaFoldDB" id="A0AAV4CTD5"/>
<proteinExistence type="predicted"/>
<dbReference type="EMBL" id="BLXT01006967">
    <property type="protein sequence ID" value="GFO35156.1"/>
    <property type="molecule type" value="Genomic_DNA"/>
</dbReference>
<gene>
    <name evidence="1" type="ORF">PoB_006166100</name>
</gene>
<evidence type="ECO:0000313" key="1">
    <source>
        <dbReference type="EMBL" id="GFO35156.1"/>
    </source>
</evidence>
<dbReference type="Proteomes" id="UP000735302">
    <property type="component" value="Unassembled WGS sequence"/>
</dbReference>
<comment type="caution">
    <text evidence="1">The sequence shown here is derived from an EMBL/GenBank/DDBJ whole genome shotgun (WGS) entry which is preliminary data.</text>
</comment>
<organism evidence="1 2">
    <name type="scientific">Plakobranchus ocellatus</name>
    <dbReference type="NCBI Taxonomy" id="259542"/>
    <lineage>
        <taxon>Eukaryota</taxon>
        <taxon>Metazoa</taxon>
        <taxon>Spiralia</taxon>
        <taxon>Lophotrochozoa</taxon>
        <taxon>Mollusca</taxon>
        <taxon>Gastropoda</taxon>
        <taxon>Heterobranchia</taxon>
        <taxon>Euthyneura</taxon>
        <taxon>Panpulmonata</taxon>
        <taxon>Sacoglossa</taxon>
        <taxon>Placobranchoidea</taxon>
        <taxon>Plakobranchidae</taxon>
        <taxon>Plakobranchus</taxon>
    </lineage>
</organism>
<protein>
    <submittedName>
        <fullName evidence="1">Uncharacterized protein</fullName>
    </submittedName>
</protein>